<feature type="transmembrane region" description="Helical" evidence="2">
    <location>
        <begin position="134"/>
        <end position="156"/>
    </location>
</feature>
<feature type="domain" description="DUF6593" evidence="3">
    <location>
        <begin position="375"/>
        <end position="527"/>
    </location>
</feature>
<dbReference type="InterPro" id="IPR046528">
    <property type="entry name" value="DUF6593"/>
</dbReference>
<sequence length="546" mass="61160">MPLSSSSSFLTNADISGLQTIILVQAVNGILYGIEFLCTVSTSWLLYQNGFKTSPMRVFLIVAITTMFLSSTMTMMDNLTFYSLELRSLSDPTYDFFPTTSKWDITDIVFTRISYLLGDIIVVWRAWILFQQEFVPRCILAVCMVQSLGCSIYNAVLAVQDLLSTTASELGNPIRVIQPASLLFTNMVATVLVFYKIWQYRRSIQQLLGKNRNKRSQVENILILVIESSAVYCIFWILVIPDIFSKTYHATAGNYVDIILPHVETIYATAIVFLSQLGKTHCETTLQGQIISTRSSMELEESPHSSSIQTYMHPLQPSQFQPNPNPYYVQAPPNGPPSSYYQPPQNPDPYYVQPPMPSNTNLNSPQSVTFVVDGDTLTNASFLTPEGIALYRSETKTSALSGSDKKTVVYKLEHSMGHQQDQFPYVPMATIEKHSFHSDVVKVWDREVKPIKLTPMRGSVEFSGSDGHSYKWKQTGLINSEGFKLQRQDTSTIELGSFSTKESRSTLRFEKDVFHVMEECIAALVLGGKNQKQIAEAAAAASEVTA</sequence>
<evidence type="ECO:0000256" key="1">
    <source>
        <dbReference type="SAM" id="MobiDB-lite"/>
    </source>
</evidence>
<evidence type="ECO:0000256" key="2">
    <source>
        <dbReference type="SAM" id="Phobius"/>
    </source>
</evidence>
<accession>A0A8H5GUS3</accession>
<name>A0A8H5GUS3_9AGAR</name>
<keyword evidence="2" id="KW-0472">Membrane</keyword>
<feature type="transmembrane region" description="Helical" evidence="2">
    <location>
        <begin position="108"/>
        <end position="127"/>
    </location>
</feature>
<keyword evidence="2" id="KW-1133">Transmembrane helix</keyword>
<keyword evidence="5" id="KW-1185">Reference proteome</keyword>
<reference evidence="4 5" key="1">
    <citation type="journal article" date="2020" name="ISME J.">
        <title>Uncovering the hidden diversity of litter-decomposition mechanisms in mushroom-forming fungi.</title>
        <authorList>
            <person name="Floudas D."/>
            <person name="Bentzer J."/>
            <person name="Ahren D."/>
            <person name="Johansson T."/>
            <person name="Persson P."/>
            <person name="Tunlid A."/>
        </authorList>
    </citation>
    <scope>NUCLEOTIDE SEQUENCE [LARGE SCALE GENOMIC DNA]</scope>
    <source>
        <strain evidence="4 5">CBS 291.85</strain>
    </source>
</reference>
<dbReference type="AlphaFoldDB" id="A0A8H5GUS3"/>
<protein>
    <recommendedName>
        <fullName evidence="3">DUF6593 domain-containing protein</fullName>
    </recommendedName>
</protein>
<feature type="transmembrane region" description="Helical" evidence="2">
    <location>
        <begin position="176"/>
        <end position="198"/>
    </location>
</feature>
<feature type="transmembrane region" description="Helical" evidence="2">
    <location>
        <begin position="20"/>
        <end position="46"/>
    </location>
</feature>
<feature type="transmembrane region" description="Helical" evidence="2">
    <location>
        <begin position="218"/>
        <end position="239"/>
    </location>
</feature>
<dbReference type="OrthoDB" id="3174319at2759"/>
<evidence type="ECO:0000313" key="4">
    <source>
        <dbReference type="EMBL" id="KAF5371641.1"/>
    </source>
</evidence>
<dbReference type="Pfam" id="PF20236">
    <property type="entry name" value="DUF6593"/>
    <property type="match status" value="1"/>
</dbReference>
<gene>
    <name evidence="4" type="ORF">D9758_003576</name>
</gene>
<feature type="transmembrane region" description="Helical" evidence="2">
    <location>
        <begin position="58"/>
        <end position="76"/>
    </location>
</feature>
<dbReference type="Proteomes" id="UP000559256">
    <property type="component" value="Unassembled WGS sequence"/>
</dbReference>
<organism evidence="4 5">
    <name type="scientific">Tetrapyrgos nigripes</name>
    <dbReference type="NCBI Taxonomy" id="182062"/>
    <lineage>
        <taxon>Eukaryota</taxon>
        <taxon>Fungi</taxon>
        <taxon>Dikarya</taxon>
        <taxon>Basidiomycota</taxon>
        <taxon>Agaricomycotina</taxon>
        <taxon>Agaricomycetes</taxon>
        <taxon>Agaricomycetidae</taxon>
        <taxon>Agaricales</taxon>
        <taxon>Marasmiineae</taxon>
        <taxon>Marasmiaceae</taxon>
        <taxon>Tetrapyrgos</taxon>
    </lineage>
</organism>
<evidence type="ECO:0000259" key="3">
    <source>
        <dbReference type="Pfam" id="PF20236"/>
    </source>
</evidence>
<feature type="compositionally biased region" description="Polar residues" evidence="1">
    <location>
        <begin position="304"/>
        <end position="322"/>
    </location>
</feature>
<comment type="caution">
    <text evidence="4">The sequence shown here is derived from an EMBL/GenBank/DDBJ whole genome shotgun (WGS) entry which is preliminary data.</text>
</comment>
<evidence type="ECO:0000313" key="5">
    <source>
        <dbReference type="Proteomes" id="UP000559256"/>
    </source>
</evidence>
<keyword evidence="2" id="KW-0812">Transmembrane</keyword>
<proteinExistence type="predicted"/>
<feature type="region of interest" description="Disordered" evidence="1">
    <location>
        <begin position="295"/>
        <end position="350"/>
    </location>
</feature>
<dbReference type="EMBL" id="JAACJM010000007">
    <property type="protein sequence ID" value="KAF5371641.1"/>
    <property type="molecule type" value="Genomic_DNA"/>
</dbReference>